<keyword evidence="5" id="KW-0813">Transport</keyword>
<evidence type="ECO:0000256" key="6">
    <source>
        <dbReference type="ARBA" id="ARBA00022475"/>
    </source>
</evidence>
<protein>
    <recommendedName>
        <fullName evidence="4">Nicotinamide riboside transporter PnuC</fullName>
    </recommendedName>
</protein>
<keyword evidence="8 10" id="KW-1133">Transmembrane helix</keyword>
<dbReference type="RefSeq" id="WP_338293219.1">
    <property type="nucleotide sequence ID" value="NZ_AP027272.1"/>
</dbReference>
<comment type="subcellular location">
    <subcellularLocation>
        <location evidence="2">Cell membrane</location>
        <topology evidence="2">Multi-pass membrane protein</topology>
    </subcellularLocation>
</comment>
<evidence type="ECO:0000256" key="10">
    <source>
        <dbReference type="SAM" id="Phobius"/>
    </source>
</evidence>
<feature type="transmembrane region" description="Helical" evidence="10">
    <location>
        <begin position="32"/>
        <end position="51"/>
    </location>
</feature>
<feature type="transmembrane region" description="Helical" evidence="10">
    <location>
        <begin position="122"/>
        <end position="139"/>
    </location>
</feature>
<reference evidence="11" key="1">
    <citation type="submission" date="2023-01" db="EMBL/GenBank/DDBJ databases">
        <title>Complete genome sequence of Planctobacterium marinum strain Dej080120_11.</title>
        <authorList>
            <person name="Ueki S."/>
            <person name="Maruyama F."/>
        </authorList>
    </citation>
    <scope>NUCLEOTIDE SEQUENCE</scope>
    <source>
        <strain evidence="11">Dej080120_11</strain>
    </source>
</reference>
<feature type="transmembrane region" description="Helical" evidence="10">
    <location>
        <begin position="95"/>
        <end position="116"/>
    </location>
</feature>
<evidence type="ECO:0000256" key="7">
    <source>
        <dbReference type="ARBA" id="ARBA00022692"/>
    </source>
</evidence>
<feature type="transmembrane region" description="Helical" evidence="10">
    <location>
        <begin position="6"/>
        <end position="25"/>
    </location>
</feature>
<keyword evidence="12" id="KW-1185">Reference proteome</keyword>
<dbReference type="GO" id="GO:0005886">
    <property type="term" value="C:plasma membrane"/>
    <property type="evidence" value="ECO:0007669"/>
    <property type="project" value="UniProtKB-SubCell"/>
</dbReference>
<keyword evidence="9 10" id="KW-0472">Membrane</keyword>
<evidence type="ECO:0000256" key="5">
    <source>
        <dbReference type="ARBA" id="ARBA00022448"/>
    </source>
</evidence>
<gene>
    <name evidence="11" type="primary">pnuT_1</name>
    <name evidence="11" type="ORF">MACH26_27590</name>
</gene>
<accession>A0AA48HHX8</accession>
<keyword evidence="6" id="KW-1003">Cell membrane</keyword>
<feature type="transmembrane region" description="Helical" evidence="10">
    <location>
        <begin position="57"/>
        <end position="75"/>
    </location>
</feature>
<comment type="similarity">
    <text evidence="3">Belongs to the nicotinamide ribonucleoside (NR) uptake permease (TC 4.B.1) family.</text>
</comment>
<feature type="transmembrane region" description="Helical" evidence="10">
    <location>
        <begin position="168"/>
        <end position="186"/>
    </location>
</feature>
<dbReference type="NCBIfam" id="TIGR01528">
    <property type="entry name" value="NMN_trans_PnuC"/>
    <property type="match status" value="1"/>
</dbReference>
<evidence type="ECO:0000256" key="3">
    <source>
        <dbReference type="ARBA" id="ARBA00006669"/>
    </source>
</evidence>
<dbReference type="PANTHER" id="PTHR36122">
    <property type="entry name" value="NICOTINAMIDE RIBOSIDE TRANSPORTER PNUC"/>
    <property type="match status" value="1"/>
</dbReference>
<feature type="transmembrane region" description="Helical" evidence="10">
    <location>
        <begin position="146"/>
        <end position="162"/>
    </location>
</feature>
<evidence type="ECO:0000256" key="1">
    <source>
        <dbReference type="ARBA" id="ARBA00002672"/>
    </source>
</evidence>
<comment type="function">
    <text evidence="1">Required for nicotinamide riboside transport across the inner membrane.</text>
</comment>
<dbReference type="KEGG" id="pmaw:MACH26_27590"/>
<proteinExistence type="inferred from homology"/>
<dbReference type="AlphaFoldDB" id="A0AA48HHX8"/>
<keyword evidence="7 10" id="KW-0812">Transmembrane</keyword>
<evidence type="ECO:0000313" key="12">
    <source>
        <dbReference type="Proteomes" id="UP001333710"/>
    </source>
</evidence>
<evidence type="ECO:0000313" key="11">
    <source>
        <dbReference type="EMBL" id="BDX07238.1"/>
    </source>
</evidence>
<name>A0AA48HHX8_9ALTE</name>
<evidence type="ECO:0000256" key="9">
    <source>
        <dbReference type="ARBA" id="ARBA00023136"/>
    </source>
</evidence>
<dbReference type="InterPro" id="IPR006419">
    <property type="entry name" value="NMN_transpt_PnuC"/>
</dbReference>
<organism evidence="11 12">
    <name type="scientific">Planctobacterium marinum</name>
    <dbReference type="NCBI Taxonomy" id="1631968"/>
    <lineage>
        <taxon>Bacteria</taxon>
        <taxon>Pseudomonadati</taxon>
        <taxon>Pseudomonadota</taxon>
        <taxon>Gammaproteobacteria</taxon>
        <taxon>Alteromonadales</taxon>
        <taxon>Alteromonadaceae</taxon>
        <taxon>Planctobacterium</taxon>
    </lineage>
</organism>
<dbReference type="PANTHER" id="PTHR36122:SF2">
    <property type="entry name" value="NICOTINAMIDE RIBOSIDE TRANSPORTER PNUC"/>
    <property type="match status" value="1"/>
</dbReference>
<dbReference type="GO" id="GO:0034257">
    <property type="term" value="F:nicotinamide riboside transmembrane transporter activity"/>
    <property type="evidence" value="ECO:0007669"/>
    <property type="project" value="InterPro"/>
</dbReference>
<sequence length="200" mass="22785">MLISFATHPLTEFLAICSFLLYVLLSAKGNIWCWAAGFLTAFLYTFVFIGAHLPGQVALNIVYMMMSIWGWSVWLENSKPDGISIFTFGDVRKHIVFTTGIMILATGISLLMPSYFTSAQPVFEASVIGLSVYATILTVFRKIESWLFWMVINLASFILFFEENLLQTSVMYGGLVLISAWGFYNWRKLRRVEKLQSIKQ</sequence>
<dbReference type="Proteomes" id="UP001333710">
    <property type="component" value="Chromosome"/>
</dbReference>
<evidence type="ECO:0000256" key="4">
    <source>
        <dbReference type="ARBA" id="ARBA00017522"/>
    </source>
</evidence>
<evidence type="ECO:0000256" key="8">
    <source>
        <dbReference type="ARBA" id="ARBA00022989"/>
    </source>
</evidence>
<dbReference type="EMBL" id="AP027272">
    <property type="protein sequence ID" value="BDX07238.1"/>
    <property type="molecule type" value="Genomic_DNA"/>
</dbReference>
<evidence type="ECO:0000256" key="2">
    <source>
        <dbReference type="ARBA" id="ARBA00004651"/>
    </source>
</evidence>
<dbReference type="Pfam" id="PF04973">
    <property type="entry name" value="NMN_transporter"/>
    <property type="match status" value="1"/>
</dbReference>